<keyword evidence="1" id="KW-1133">Transmembrane helix</keyword>
<evidence type="ECO:0000313" key="2">
    <source>
        <dbReference type="EMBL" id="OMH81710.1"/>
    </source>
</evidence>
<protein>
    <submittedName>
        <fullName evidence="2">Uncharacterized protein</fullName>
    </submittedName>
</protein>
<name>A0A1R1PL64_ZANCU</name>
<keyword evidence="1" id="KW-0472">Membrane</keyword>
<proteinExistence type="predicted"/>
<accession>A0A1R1PL64</accession>
<evidence type="ECO:0000256" key="1">
    <source>
        <dbReference type="SAM" id="Phobius"/>
    </source>
</evidence>
<keyword evidence="1" id="KW-0812">Transmembrane</keyword>
<comment type="caution">
    <text evidence="2">The sequence shown here is derived from an EMBL/GenBank/DDBJ whole genome shotgun (WGS) entry which is preliminary data.</text>
</comment>
<gene>
    <name evidence="2" type="ORF">AX774_g4833</name>
</gene>
<dbReference type="AlphaFoldDB" id="A0A1R1PL64"/>
<feature type="transmembrane region" description="Helical" evidence="1">
    <location>
        <begin position="25"/>
        <end position="48"/>
    </location>
</feature>
<keyword evidence="3" id="KW-1185">Reference proteome</keyword>
<evidence type="ECO:0000313" key="3">
    <source>
        <dbReference type="Proteomes" id="UP000188320"/>
    </source>
</evidence>
<dbReference type="Proteomes" id="UP000188320">
    <property type="component" value="Unassembled WGS sequence"/>
</dbReference>
<dbReference type="EMBL" id="LSSK01000841">
    <property type="protein sequence ID" value="OMH81710.1"/>
    <property type="molecule type" value="Genomic_DNA"/>
</dbReference>
<organism evidence="2 3">
    <name type="scientific">Zancudomyces culisetae</name>
    <name type="common">Gut fungus</name>
    <name type="synonym">Smittium culisetae</name>
    <dbReference type="NCBI Taxonomy" id="1213189"/>
    <lineage>
        <taxon>Eukaryota</taxon>
        <taxon>Fungi</taxon>
        <taxon>Fungi incertae sedis</taxon>
        <taxon>Zoopagomycota</taxon>
        <taxon>Kickxellomycotina</taxon>
        <taxon>Harpellomycetes</taxon>
        <taxon>Harpellales</taxon>
        <taxon>Legeriomycetaceae</taxon>
        <taxon>Zancudomyces</taxon>
    </lineage>
</organism>
<reference evidence="3" key="1">
    <citation type="submission" date="2017-01" db="EMBL/GenBank/DDBJ databases">
        <authorList>
            <person name="Wang Y."/>
            <person name="White M."/>
            <person name="Kvist S."/>
            <person name="Moncalvo J.-M."/>
        </authorList>
    </citation>
    <scope>NUCLEOTIDE SEQUENCE [LARGE SCALE GENOMIC DNA]</scope>
    <source>
        <strain evidence="3">COL-18-3</strain>
    </source>
</reference>
<sequence>MCFMYCGKAACKSTQFLCRPAPTSFIHFVIFDLSFSLLFISSVSLVFLTSPVGTLSILILLNLLDHLVYPVTQVSFECLKGFCIKSAIHVFMPFHLWNALTHSLEIPV</sequence>